<dbReference type="PROSITE" id="PS51192">
    <property type="entry name" value="HELICASE_ATP_BIND_1"/>
    <property type="match status" value="1"/>
</dbReference>
<comment type="caution">
    <text evidence="11">The sequence shown here is derived from an EMBL/GenBank/DDBJ whole genome shotgun (WGS) entry which is preliminary data.</text>
</comment>
<dbReference type="PANTHER" id="PTHR47962:SF5">
    <property type="entry name" value="ATP-DEPENDENT HELICASE LHR-RELATED"/>
    <property type="match status" value="1"/>
</dbReference>
<evidence type="ECO:0000256" key="4">
    <source>
        <dbReference type="ARBA" id="ARBA00022806"/>
    </source>
</evidence>
<dbReference type="PANTHER" id="PTHR47962">
    <property type="entry name" value="ATP-DEPENDENT HELICASE LHR-RELATED-RELATED"/>
    <property type="match status" value="1"/>
</dbReference>
<evidence type="ECO:0000256" key="5">
    <source>
        <dbReference type="ARBA" id="ARBA00022840"/>
    </source>
</evidence>
<dbReference type="Gene3D" id="3.40.50.300">
    <property type="entry name" value="P-loop containing nucleotide triphosphate hydrolases"/>
    <property type="match status" value="2"/>
</dbReference>
<feature type="domain" description="Helicase ATP-binding" evidence="9">
    <location>
        <begin position="38"/>
        <end position="232"/>
    </location>
</feature>
<dbReference type="InterPro" id="IPR013701">
    <property type="entry name" value="Lhr-like_DEAD/DEAH_assoc"/>
</dbReference>
<evidence type="ECO:0000256" key="8">
    <source>
        <dbReference type="ARBA" id="ARBA00023235"/>
    </source>
</evidence>
<dbReference type="InterPro" id="IPR052511">
    <property type="entry name" value="ATP-dep_Helicase"/>
</dbReference>
<dbReference type="GO" id="GO:0006281">
    <property type="term" value="P:DNA repair"/>
    <property type="evidence" value="ECO:0007669"/>
    <property type="project" value="UniProtKB-KW"/>
</dbReference>
<keyword evidence="2" id="KW-0227">DNA damage</keyword>
<evidence type="ECO:0000256" key="3">
    <source>
        <dbReference type="ARBA" id="ARBA00022801"/>
    </source>
</evidence>
<dbReference type="Pfam" id="PF00271">
    <property type="entry name" value="Helicase_C"/>
    <property type="match status" value="1"/>
</dbReference>
<evidence type="ECO:0000313" key="11">
    <source>
        <dbReference type="EMBL" id="MBO1318448.1"/>
    </source>
</evidence>
<dbReference type="SMART" id="SM00490">
    <property type="entry name" value="HELICc"/>
    <property type="match status" value="1"/>
</dbReference>
<dbReference type="InterPro" id="IPR014001">
    <property type="entry name" value="Helicase_ATP-bd"/>
</dbReference>
<dbReference type="CDD" id="cd18796">
    <property type="entry name" value="SF2_C_LHR"/>
    <property type="match status" value="1"/>
</dbReference>
<dbReference type="Pfam" id="PF19306">
    <property type="entry name" value="WHD_Lhr"/>
    <property type="match status" value="1"/>
</dbReference>
<dbReference type="InterPro" id="IPR027417">
    <property type="entry name" value="P-loop_NTPase"/>
</dbReference>
<dbReference type="Proteomes" id="UP000664417">
    <property type="component" value="Unassembled WGS sequence"/>
</dbReference>
<dbReference type="InterPro" id="IPR001650">
    <property type="entry name" value="Helicase_C-like"/>
</dbReference>
<sequence>MSESNVVSDPTTAAFHPAVAAWFARAFDGPTAIQQRGWPLIRDRANVLMAAPTGSGKTLAAFLAVIDRLFRDQAEGRLENETRVVYVSPLRALSHDIHRNLTEPLAGIQAAAASAGLDVAALTKAVRTGDTSARERRLMVQKPPHILVTTPESLYLLLTAKSGRNMLHTVDTVIVDEIHALADNRRGSHLTLSLERLAHLCARPLQRIGLSATQNPMSEVARFLVGPNRDCRIIDEGHLRRLDLALCLPDSPLEAVMSAEVWMEIYRQLAELIEDHRTTLIFVNTRRLAERVTFNLKNLLGGEAVAAHHGSMAAEKRLSAEARLKEGSLKALVATASLELGIDIGSVDLVCQLGTPRTISAFLQRIGRSGHHLGGVPKGRLFPLSRDELVEGVAMLAAVKRGELDKLIMPPHPLDVLSQQIVATCADGEWDADALFALCREAYPYRDLDRRDFEKVVVMLADGITTKRGRRGAHIFYDRVNGTLRARKGARLAAITSGGAIPDLADYQVVLEPGNTIIGTLNEDFAVESMPGDVFQLGNQSWRIRKVDIGKVFVEDAQGAPPSIPFWFGEAPSRGIEFSAAVARLRREAQTHLENPEAFAAWLSPLHVPQPALDQLFAYFAATYKALGVIPSQDQLVIERFFDASGGMQLVIHAPFGSRLNRAWGLALRKRFCRSFNFELQAAATEDAIVLSLGPKHAFPLDGVFDYLSPKSARTVLVQALLDAPMFQTRWRWNATRALAMLRMRGGRRVPAQLQRMEAEDLIAIVFPDQLACLENIAGDREVPDHPLVSQTIEDCLFEVMDVGGLEQLLIKLQNNEIEKIAVDVPEPSPMAHEVLNAKPYAFLDDAPLEERRTQAVQLRRGLDLTQIIPAGFMDESAVDAVVEQVWPQPESTDEMHEALVMLGALGDDEIAEQPEAGRWRAFLDDLVATGRVTRARIDGPDRPWEPWTAVERLPLWRTLFPDMTCTPALDLPEILAQDWESHDARVDLLRGRLELCGPVTVALLQRRFPFSADDLDAAFLALEGEGMVLRGAFDPRLEGGQWCNRRILARIHQRTLQRLRAEIQPVGVADLMRFLFDWQHLSREHKVRDLEGLEDVLLQLEGFEAAAGAWEKHILRTRAATYLPSWLDQLSLGGKVSWGRLKGPQTAGDKPFRSGPLRTTPITFFYRGNEDIWRAPPRHDLKLSGYAREVHEILERSGAVFFNDLVKQAGLLATQVEMGLGELVALGMVTSDSFAGLRALISPAKDKPSLTTTGNPGFRRRYGARRARGGGVQGIQFAGRWTLLAEPMGDEGGFEEREEVLEYQARTLLRRYGVVFRKLLEREKFAPKWRDLLTVYRRMEAVGELRGGHFVTGCSGEHFALPEALGGLRAVRRRDPDEELVVVNACDPLNLCGILLPGDAVERHPKNRIVFKNGEPVAAWVGGEKRSFAHTQTIDETQVDALITPRK</sequence>
<dbReference type="GO" id="GO:0004386">
    <property type="term" value="F:helicase activity"/>
    <property type="evidence" value="ECO:0007669"/>
    <property type="project" value="UniProtKB-KW"/>
</dbReference>
<dbReference type="GO" id="GO:0003677">
    <property type="term" value="F:DNA binding"/>
    <property type="evidence" value="ECO:0007669"/>
    <property type="project" value="UniProtKB-KW"/>
</dbReference>
<dbReference type="SMART" id="SM00487">
    <property type="entry name" value="DEXDc"/>
    <property type="match status" value="1"/>
</dbReference>
<keyword evidence="5" id="KW-0067">ATP-binding</keyword>
<evidence type="ECO:0000256" key="1">
    <source>
        <dbReference type="ARBA" id="ARBA00022741"/>
    </source>
</evidence>
<reference evidence="11" key="1">
    <citation type="submission" date="2021-03" db="EMBL/GenBank/DDBJ databases">
        <authorList>
            <person name="Wang G."/>
        </authorList>
    </citation>
    <scope>NUCLEOTIDE SEQUENCE</scope>
    <source>
        <strain evidence="11">KCTC 12899</strain>
    </source>
</reference>
<dbReference type="Pfam" id="PF23235">
    <property type="entry name" value="WHD_3rd_Lhr"/>
    <property type="match status" value="1"/>
</dbReference>
<dbReference type="InterPro" id="IPR055367">
    <property type="entry name" value="WH4_Lhr"/>
</dbReference>
<keyword evidence="12" id="KW-1185">Reference proteome</keyword>
<dbReference type="GO" id="GO:0016887">
    <property type="term" value="F:ATP hydrolysis activity"/>
    <property type="evidence" value="ECO:0007669"/>
    <property type="project" value="TreeGrafter"/>
</dbReference>
<organism evidence="11 12">
    <name type="scientific">Acanthopleuribacter pedis</name>
    <dbReference type="NCBI Taxonomy" id="442870"/>
    <lineage>
        <taxon>Bacteria</taxon>
        <taxon>Pseudomonadati</taxon>
        <taxon>Acidobacteriota</taxon>
        <taxon>Holophagae</taxon>
        <taxon>Acanthopleuribacterales</taxon>
        <taxon>Acanthopleuribacteraceae</taxon>
        <taxon>Acanthopleuribacter</taxon>
    </lineage>
</organism>
<evidence type="ECO:0000256" key="2">
    <source>
        <dbReference type="ARBA" id="ARBA00022763"/>
    </source>
</evidence>
<proteinExistence type="predicted"/>
<keyword evidence="3" id="KW-0378">Hydrolase</keyword>
<protein>
    <submittedName>
        <fullName evidence="11">DEAD/DEAH box helicase</fullName>
    </submittedName>
</protein>
<keyword evidence="1" id="KW-0547">Nucleotide-binding</keyword>
<evidence type="ECO:0000256" key="6">
    <source>
        <dbReference type="ARBA" id="ARBA00023125"/>
    </source>
</evidence>
<keyword evidence="8" id="KW-0413">Isomerase</keyword>
<evidence type="ECO:0000256" key="7">
    <source>
        <dbReference type="ARBA" id="ARBA00023204"/>
    </source>
</evidence>
<dbReference type="SUPFAM" id="SSF52540">
    <property type="entry name" value="P-loop containing nucleoside triphosphate hydrolases"/>
    <property type="match status" value="1"/>
</dbReference>
<keyword evidence="7" id="KW-0234">DNA repair</keyword>
<dbReference type="GO" id="GO:0005524">
    <property type="term" value="F:ATP binding"/>
    <property type="evidence" value="ECO:0007669"/>
    <property type="project" value="UniProtKB-KW"/>
</dbReference>
<gene>
    <name evidence="11" type="ORF">J3U88_08270</name>
</gene>
<feature type="domain" description="Helicase C-terminal" evidence="10">
    <location>
        <begin position="268"/>
        <end position="415"/>
    </location>
</feature>
<dbReference type="InterPro" id="IPR045628">
    <property type="entry name" value="Lhr_WH_dom"/>
</dbReference>
<accession>A0A8J7U3K7</accession>
<evidence type="ECO:0000259" key="10">
    <source>
        <dbReference type="PROSITE" id="PS51194"/>
    </source>
</evidence>
<dbReference type="Pfam" id="PF00270">
    <property type="entry name" value="DEAD"/>
    <property type="match status" value="1"/>
</dbReference>
<name>A0A8J7U3K7_9BACT</name>
<dbReference type="Pfam" id="PF08494">
    <property type="entry name" value="DEAD_assoc"/>
    <property type="match status" value="1"/>
</dbReference>
<keyword evidence="4 11" id="KW-0347">Helicase</keyword>
<dbReference type="InterPro" id="IPR055368">
    <property type="entry name" value="WH3_Lhr"/>
</dbReference>
<evidence type="ECO:0000313" key="12">
    <source>
        <dbReference type="Proteomes" id="UP000664417"/>
    </source>
</evidence>
<dbReference type="InterPro" id="IPR011545">
    <property type="entry name" value="DEAD/DEAH_box_helicase_dom"/>
</dbReference>
<dbReference type="Pfam" id="PF23234">
    <property type="entry name" value="WHD_4th_Lhr"/>
    <property type="match status" value="1"/>
</dbReference>
<evidence type="ECO:0000259" key="9">
    <source>
        <dbReference type="PROSITE" id="PS51192"/>
    </source>
</evidence>
<dbReference type="EMBL" id="JAFREP010000005">
    <property type="protein sequence ID" value="MBO1318448.1"/>
    <property type="molecule type" value="Genomic_DNA"/>
</dbReference>
<dbReference type="RefSeq" id="WP_207858217.1">
    <property type="nucleotide sequence ID" value="NZ_JAFREP010000005.1"/>
</dbReference>
<dbReference type="PROSITE" id="PS51194">
    <property type="entry name" value="HELICASE_CTER"/>
    <property type="match status" value="1"/>
</dbReference>
<keyword evidence="6" id="KW-0238">DNA-binding</keyword>
<dbReference type="CDD" id="cd17922">
    <property type="entry name" value="DEXHc_LHR-like"/>
    <property type="match status" value="1"/>
</dbReference>